<evidence type="ECO:0000256" key="1">
    <source>
        <dbReference type="ARBA" id="ARBA00022448"/>
    </source>
</evidence>
<evidence type="ECO:0000256" key="4">
    <source>
        <dbReference type="ARBA" id="ARBA00022741"/>
    </source>
</evidence>
<dbReference type="FunFam" id="3.40.50.300:FF:000425">
    <property type="entry name" value="Probable ABC transporter, ATP-binding subunit"/>
    <property type="match status" value="1"/>
</dbReference>
<keyword evidence="6" id="KW-0408">Iron</keyword>
<keyword evidence="3" id="KW-0410">Iron transport</keyword>
<accession>A0A1F5TQW1</accession>
<dbReference type="EMBL" id="MFGO01000011">
    <property type="protein sequence ID" value="OGF41303.1"/>
    <property type="molecule type" value="Genomic_DNA"/>
</dbReference>
<dbReference type="Pfam" id="PF00005">
    <property type="entry name" value="ABC_tran"/>
    <property type="match status" value="1"/>
</dbReference>
<dbReference type="InterPro" id="IPR017871">
    <property type="entry name" value="ABC_transporter-like_CS"/>
</dbReference>
<sequence length="364" mass="41638">MPEIKIKNLSKIFKSARGEKITALNKISLKIPNKKFNILLGPSGCGKTTLLRTIAGLIEPSNGKVYFNGKNVLKQTVQDRDIGFVFQHFAIFPHLDVWHNVSYGPVVRGWKKKDIIDLTKKSLKLVGLLNRASALPRELSGGMMQRLGLARALATRSQLLLLDEPLSALDAKIGSFLRYELRKIVKENKLTAIHVTHNQEEAMVIADNIILMKKGKIIQTGSPEEMYNRPNSIFSANFLGKCNFFPAKKISDHEALYLGKRIKIGQKIKYEKIIIGVRPEKIHLEQKVSKKLITGKIELINFLGHLYEYRINVNGYSVKAYKRIKEQEIEKKFRLGDEISFWFHRDDVFIFKQPKNLKDELSLE</sequence>
<keyword evidence="1" id="KW-0813">Transport</keyword>
<proteinExistence type="predicted"/>
<evidence type="ECO:0000256" key="2">
    <source>
        <dbReference type="ARBA" id="ARBA00022475"/>
    </source>
</evidence>
<dbReference type="Pfam" id="PF08402">
    <property type="entry name" value="TOBE_2"/>
    <property type="match status" value="1"/>
</dbReference>
<organism evidence="10 11">
    <name type="scientific">Candidatus Falkowbacteria bacterium RIFOXYD2_FULL_34_120</name>
    <dbReference type="NCBI Taxonomy" id="1798007"/>
    <lineage>
        <taxon>Bacteria</taxon>
        <taxon>Candidatus Falkowiibacteriota</taxon>
    </lineage>
</organism>
<dbReference type="PANTHER" id="PTHR42781">
    <property type="entry name" value="SPERMIDINE/PUTRESCINE IMPORT ATP-BINDING PROTEIN POTA"/>
    <property type="match status" value="1"/>
</dbReference>
<evidence type="ECO:0000256" key="7">
    <source>
        <dbReference type="ARBA" id="ARBA00023065"/>
    </source>
</evidence>
<dbReference type="PROSITE" id="PS50893">
    <property type="entry name" value="ABC_TRANSPORTER_2"/>
    <property type="match status" value="1"/>
</dbReference>
<reference evidence="10 11" key="1">
    <citation type="journal article" date="2016" name="Nat. Commun.">
        <title>Thousands of microbial genomes shed light on interconnected biogeochemical processes in an aquifer system.</title>
        <authorList>
            <person name="Anantharaman K."/>
            <person name="Brown C.T."/>
            <person name="Hug L.A."/>
            <person name="Sharon I."/>
            <person name="Castelle C.J."/>
            <person name="Probst A.J."/>
            <person name="Thomas B.C."/>
            <person name="Singh A."/>
            <person name="Wilkins M.J."/>
            <person name="Karaoz U."/>
            <person name="Brodie E.L."/>
            <person name="Williams K.H."/>
            <person name="Hubbard S.S."/>
            <person name="Banfield J.F."/>
        </authorList>
    </citation>
    <scope>NUCLEOTIDE SEQUENCE [LARGE SCALE GENOMIC DNA]</scope>
</reference>
<name>A0A1F5TQW1_9BACT</name>
<dbReference type="PANTHER" id="PTHR42781:SF4">
    <property type="entry name" value="SPERMIDINE_PUTRESCINE IMPORT ATP-BINDING PROTEIN POTA"/>
    <property type="match status" value="1"/>
</dbReference>
<dbReference type="GO" id="GO:0005524">
    <property type="term" value="F:ATP binding"/>
    <property type="evidence" value="ECO:0007669"/>
    <property type="project" value="UniProtKB-KW"/>
</dbReference>
<evidence type="ECO:0000256" key="8">
    <source>
        <dbReference type="ARBA" id="ARBA00023136"/>
    </source>
</evidence>
<dbReference type="PROSITE" id="PS00211">
    <property type="entry name" value="ABC_TRANSPORTER_1"/>
    <property type="match status" value="1"/>
</dbReference>
<dbReference type="InterPro" id="IPR015853">
    <property type="entry name" value="ABC_transpr_FbpC"/>
</dbReference>
<keyword evidence="8" id="KW-0472">Membrane</keyword>
<evidence type="ECO:0000256" key="3">
    <source>
        <dbReference type="ARBA" id="ARBA00022496"/>
    </source>
</evidence>
<feature type="domain" description="ABC transporter" evidence="9">
    <location>
        <begin position="4"/>
        <end position="239"/>
    </location>
</feature>
<gene>
    <name evidence="10" type="ORF">A2531_00375</name>
</gene>
<keyword evidence="4" id="KW-0547">Nucleotide-binding</keyword>
<evidence type="ECO:0000313" key="11">
    <source>
        <dbReference type="Proteomes" id="UP000177579"/>
    </source>
</evidence>
<dbReference type="GO" id="GO:0016887">
    <property type="term" value="F:ATP hydrolysis activity"/>
    <property type="evidence" value="ECO:0007669"/>
    <property type="project" value="InterPro"/>
</dbReference>
<dbReference type="GO" id="GO:0015697">
    <property type="term" value="P:quaternary ammonium group transport"/>
    <property type="evidence" value="ECO:0007669"/>
    <property type="project" value="UniProtKB-ARBA"/>
</dbReference>
<dbReference type="InterPro" id="IPR050093">
    <property type="entry name" value="ABC_SmlMolc_Importer"/>
</dbReference>
<dbReference type="SUPFAM" id="SSF52540">
    <property type="entry name" value="P-loop containing nucleoside triphosphate hydrolases"/>
    <property type="match status" value="1"/>
</dbReference>
<dbReference type="Gene3D" id="3.40.50.300">
    <property type="entry name" value="P-loop containing nucleotide triphosphate hydrolases"/>
    <property type="match status" value="1"/>
</dbReference>
<keyword evidence="5" id="KW-0067">ATP-binding</keyword>
<dbReference type="InterPro" id="IPR008995">
    <property type="entry name" value="Mo/tungstate-bd_C_term_dom"/>
</dbReference>
<dbReference type="GO" id="GO:0043190">
    <property type="term" value="C:ATP-binding cassette (ABC) transporter complex"/>
    <property type="evidence" value="ECO:0007669"/>
    <property type="project" value="InterPro"/>
</dbReference>
<dbReference type="GO" id="GO:0015408">
    <property type="term" value="F:ABC-type ferric iron transporter activity"/>
    <property type="evidence" value="ECO:0007669"/>
    <property type="project" value="InterPro"/>
</dbReference>
<protein>
    <recommendedName>
        <fullName evidence="9">ABC transporter domain-containing protein</fullName>
    </recommendedName>
</protein>
<evidence type="ECO:0000256" key="6">
    <source>
        <dbReference type="ARBA" id="ARBA00023004"/>
    </source>
</evidence>
<dbReference type="InterPro" id="IPR027417">
    <property type="entry name" value="P-loop_NTPase"/>
</dbReference>
<keyword evidence="2" id="KW-1003">Cell membrane</keyword>
<evidence type="ECO:0000313" key="10">
    <source>
        <dbReference type="EMBL" id="OGF41303.1"/>
    </source>
</evidence>
<dbReference type="InterPro" id="IPR013611">
    <property type="entry name" value="Transp-assoc_OB_typ2"/>
</dbReference>
<evidence type="ECO:0000259" key="9">
    <source>
        <dbReference type="PROSITE" id="PS50893"/>
    </source>
</evidence>
<dbReference type="SUPFAM" id="SSF50331">
    <property type="entry name" value="MOP-like"/>
    <property type="match status" value="1"/>
</dbReference>
<dbReference type="Proteomes" id="UP000177579">
    <property type="component" value="Unassembled WGS sequence"/>
</dbReference>
<dbReference type="AlphaFoldDB" id="A0A1F5TQW1"/>
<dbReference type="SMART" id="SM00382">
    <property type="entry name" value="AAA"/>
    <property type="match status" value="1"/>
</dbReference>
<dbReference type="Gene3D" id="2.40.50.100">
    <property type="match status" value="1"/>
</dbReference>
<dbReference type="InterPro" id="IPR003439">
    <property type="entry name" value="ABC_transporter-like_ATP-bd"/>
</dbReference>
<keyword evidence="7" id="KW-0406">Ion transport</keyword>
<dbReference type="CDD" id="cd03259">
    <property type="entry name" value="ABC_Carb_Solutes_like"/>
    <property type="match status" value="1"/>
</dbReference>
<evidence type="ECO:0000256" key="5">
    <source>
        <dbReference type="ARBA" id="ARBA00022840"/>
    </source>
</evidence>
<dbReference type="InterPro" id="IPR003593">
    <property type="entry name" value="AAA+_ATPase"/>
</dbReference>
<comment type="caution">
    <text evidence="10">The sequence shown here is derived from an EMBL/GenBank/DDBJ whole genome shotgun (WGS) entry which is preliminary data.</text>
</comment>